<proteinExistence type="inferred from homology"/>
<protein>
    <submittedName>
        <fullName evidence="7">Thialysine N-epsilon-acetyltransferase</fullName>
    </submittedName>
</protein>
<dbReference type="Proteomes" id="UP000186698">
    <property type="component" value="Chromosome 3S"/>
</dbReference>
<dbReference type="SUPFAM" id="SSF55729">
    <property type="entry name" value="Acyl-CoA N-acyltransferases (Nat)"/>
    <property type="match status" value="1"/>
</dbReference>
<dbReference type="InterPro" id="IPR016181">
    <property type="entry name" value="Acyl_CoA_acyltransferase"/>
</dbReference>
<feature type="domain" description="N-acetyltransferase" evidence="5">
    <location>
        <begin position="5"/>
        <end position="171"/>
    </location>
</feature>
<dbReference type="KEGG" id="xla:108703443"/>
<keyword evidence="4" id="KW-0175">Coiled coil</keyword>
<dbReference type="RefSeq" id="XP_041444944.1">
    <property type="nucleotide sequence ID" value="XM_041589010.1"/>
</dbReference>
<organism evidence="6 7">
    <name type="scientific">Xenopus laevis</name>
    <name type="common">African clawed frog</name>
    <dbReference type="NCBI Taxonomy" id="8355"/>
    <lineage>
        <taxon>Eukaryota</taxon>
        <taxon>Metazoa</taxon>
        <taxon>Chordata</taxon>
        <taxon>Craniata</taxon>
        <taxon>Vertebrata</taxon>
        <taxon>Euteleostomi</taxon>
        <taxon>Amphibia</taxon>
        <taxon>Batrachia</taxon>
        <taxon>Anura</taxon>
        <taxon>Pipoidea</taxon>
        <taxon>Pipidae</taxon>
        <taxon>Xenopodinae</taxon>
        <taxon>Xenopus</taxon>
        <taxon>Xenopus</taxon>
    </lineage>
</organism>
<name>A0A8J1MSY0_XENLA</name>
<dbReference type="PROSITE" id="PS51186">
    <property type="entry name" value="GNAT"/>
    <property type="match status" value="1"/>
</dbReference>
<reference evidence="7" key="2">
    <citation type="submission" date="2025-08" db="UniProtKB">
        <authorList>
            <consortium name="RefSeq"/>
        </authorList>
    </citation>
    <scope>IDENTIFICATION</scope>
    <source>
        <strain evidence="7">J_2021</strain>
        <tissue evidence="7">Erythrocytes</tissue>
    </source>
</reference>
<reference evidence="6" key="1">
    <citation type="submission" date="2024-06" db="UniProtKB">
        <authorList>
            <consortium name="RefSeq"/>
        </authorList>
    </citation>
    <scope>NUCLEOTIDE SEQUENCE [LARGE SCALE GENOMIC DNA]</scope>
    <source>
        <strain evidence="6">J_2021</strain>
    </source>
</reference>
<gene>
    <name evidence="7" type="primary">LOC108703443</name>
</gene>
<evidence type="ECO:0000313" key="6">
    <source>
        <dbReference type="Proteomes" id="UP000186698"/>
    </source>
</evidence>
<keyword evidence="6" id="KW-1185">Reference proteome</keyword>
<keyword evidence="2" id="KW-0808">Transferase</keyword>
<dbReference type="PANTHER" id="PTHR10545">
    <property type="entry name" value="DIAMINE N-ACETYLTRANSFERASE"/>
    <property type="match status" value="1"/>
</dbReference>
<evidence type="ECO:0000259" key="5">
    <source>
        <dbReference type="PROSITE" id="PS51186"/>
    </source>
</evidence>
<keyword evidence="3" id="KW-0012">Acyltransferase</keyword>
<dbReference type="AlphaFoldDB" id="A0A8J1MSY0"/>
<evidence type="ECO:0000256" key="1">
    <source>
        <dbReference type="ARBA" id="ARBA00008694"/>
    </source>
</evidence>
<dbReference type="PANTHER" id="PTHR10545:SF51">
    <property type="entry name" value="THIALYSINE N-EPSILON-ACETYLTRANSFERASE"/>
    <property type="match status" value="1"/>
</dbReference>
<dbReference type="InterPro" id="IPR051016">
    <property type="entry name" value="Diverse_Substrate_AcTransf"/>
</dbReference>
<dbReference type="OrthoDB" id="7305308at2759"/>
<dbReference type="FunFam" id="3.40.630.30:FF:000064">
    <property type="entry name" value="GNAT family acetyltransferase"/>
    <property type="match status" value="1"/>
</dbReference>
<evidence type="ECO:0000256" key="4">
    <source>
        <dbReference type="SAM" id="Coils"/>
    </source>
</evidence>
<dbReference type="CDD" id="cd04301">
    <property type="entry name" value="NAT_SF"/>
    <property type="match status" value="1"/>
</dbReference>
<dbReference type="CTD" id="108703443"/>
<dbReference type="GeneID" id="108703443"/>
<evidence type="ECO:0000256" key="2">
    <source>
        <dbReference type="ARBA" id="ARBA00022679"/>
    </source>
</evidence>
<accession>A0A8J1MSY0</accession>
<dbReference type="InterPro" id="IPR000182">
    <property type="entry name" value="GNAT_dom"/>
</dbReference>
<dbReference type="Pfam" id="PF00583">
    <property type="entry name" value="Acetyltransf_1"/>
    <property type="match status" value="1"/>
</dbReference>
<dbReference type="Gene3D" id="3.40.630.30">
    <property type="match status" value="1"/>
</dbReference>
<comment type="similarity">
    <text evidence="1">Belongs to the acetyltransferase family.</text>
</comment>
<sequence length="180" mass="20553">MTTPCRVRAAHAGDCEEIMRMIQELAQYEERLNEMENSVEALRQDGFEEAPFFSCMVAELLEGEGTGPTLVGYSIFFRKYSSYTGRALFMDDLFVRRHYRGKGIGSQLLASVAQECLLLGCPELQFHVLVRNTPAIKFYFSRGAKGLYTNERFHLLRFQTNDLQRMVLSLEEPGSLQFGV</sequence>
<evidence type="ECO:0000313" key="7">
    <source>
        <dbReference type="RefSeq" id="XP_041444944.1"/>
    </source>
</evidence>
<dbReference type="GO" id="GO:0008080">
    <property type="term" value="F:N-acetyltransferase activity"/>
    <property type="evidence" value="ECO:0000318"/>
    <property type="project" value="GO_Central"/>
</dbReference>
<feature type="coiled-coil region" evidence="4">
    <location>
        <begin position="18"/>
        <end position="45"/>
    </location>
</feature>
<evidence type="ECO:0000256" key="3">
    <source>
        <dbReference type="ARBA" id="ARBA00023315"/>
    </source>
</evidence>